<organism evidence="2">
    <name type="scientific">Candidatus Kentrum sp. UNK</name>
    <dbReference type="NCBI Taxonomy" id="2126344"/>
    <lineage>
        <taxon>Bacteria</taxon>
        <taxon>Pseudomonadati</taxon>
        <taxon>Pseudomonadota</taxon>
        <taxon>Gammaproteobacteria</taxon>
        <taxon>Candidatus Kentrum</taxon>
    </lineage>
</organism>
<gene>
    <name evidence="2" type="ORF">BECKUNK1418G_GA0071005_101122</name>
</gene>
<keyword evidence="1" id="KW-0732">Signal</keyword>
<reference evidence="2" key="1">
    <citation type="submission" date="2019-02" db="EMBL/GenBank/DDBJ databases">
        <authorList>
            <person name="Gruber-Vodicka R. H."/>
            <person name="Seah K. B. B."/>
        </authorList>
    </citation>
    <scope>NUCLEOTIDE SEQUENCE</scope>
    <source>
        <strain evidence="2">BECK_BY8</strain>
    </source>
</reference>
<evidence type="ECO:0000256" key="1">
    <source>
        <dbReference type="SAM" id="SignalP"/>
    </source>
</evidence>
<evidence type="ECO:0000313" key="2">
    <source>
        <dbReference type="EMBL" id="VFK60370.1"/>
    </source>
</evidence>
<dbReference type="EMBL" id="CAADFZ010000011">
    <property type="protein sequence ID" value="VFK60370.1"/>
    <property type="molecule type" value="Genomic_DNA"/>
</dbReference>
<protein>
    <submittedName>
        <fullName evidence="2">Uncharacterized protein</fullName>
    </submittedName>
</protein>
<sequence length="83" mass="8937">MKKIMKVFAVASLFALSSNAFAIDGWVYSGMQNGKGVWTAVRAGACAWINNSNGDEITSRSRIISKKKGDKIILRPGQGISDC</sequence>
<feature type="chain" id="PRO_5019358974" evidence="1">
    <location>
        <begin position="23"/>
        <end position="83"/>
    </location>
</feature>
<feature type="signal peptide" evidence="1">
    <location>
        <begin position="1"/>
        <end position="22"/>
    </location>
</feature>
<name>A0A451A2W4_9GAMM</name>
<accession>A0A451A2W4</accession>
<proteinExistence type="predicted"/>
<dbReference type="AlphaFoldDB" id="A0A451A2W4"/>